<sequence>ARTAGKEEEKKQKKSGGLPKKSARNEGQKEPVTKLNSVSFQSRPPW</sequence>
<evidence type="ECO:0000256" key="1">
    <source>
        <dbReference type="SAM" id="MobiDB-lite"/>
    </source>
</evidence>
<reference evidence="2" key="1">
    <citation type="journal article" date="2014" name="Front. Microbiol.">
        <title>High frequency of phylogenetically diverse reductive dehalogenase-homologous genes in deep subseafloor sedimentary metagenomes.</title>
        <authorList>
            <person name="Kawai M."/>
            <person name="Futagami T."/>
            <person name="Toyoda A."/>
            <person name="Takaki Y."/>
            <person name="Nishi S."/>
            <person name="Hori S."/>
            <person name="Arai W."/>
            <person name="Tsubouchi T."/>
            <person name="Morono Y."/>
            <person name="Uchiyama I."/>
            <person name="Ito T."/>
            <person name="Fujiyama A."/>
            <person name="Inagaki F."/>
            <person name="Takami H."/>
        </authorList>
    </citation>
    <scope>NUCLEOTIDE SEQUENCE</scope>
    <source>
        <strain evidence="2">Expedition CK06-06</strain>
    </source>
</reference>
<feature type="non-terminal residue" evidence="2">
    <location>
        <position position="1"/>
    </location>
</feature>
<dbReference type="AlphaFoldDB" id="X1REA4"/>
<organism evidence="2">
    <name type="scientific">marine sediment metagenome</name>
    <dbReference type="NCBI Taxonomy" id="412755"/>
    <lineage>
        <taxon>unclassified sequences</taxon>
        <taxon>metagenomes</taxon>
        <taxon>ecological metagenomes</taxon>
    </lineage>
</organism>
<proteinExistence type="predicted"/>
<dbReference type="EMBL" id="BARV01043111">
    <property type="protein sequence ID" value="GAI53924.1"/>
    <property type="molecule type" value="Genomic_DNA"/>
</dbReference>
<gene>
    <name evidence="2" type="ORF">S06H3_64510</name>
</gene>
<feature type="compositionally biased region" description="Basic and acidic residues" evidence="1">
    <location>
        <begin position="1"/>
        <end position="11"/>
    </location>
</feature>
<comment type="caution">
    <text evidence="2">The sequence shown here is derived from an EMBL/GenBank/DDBJ whole genome shotgun (WGS) entry which is preliminary data.</text>
</comment>
<accession>X1REA4</accession>
<feature type="region of interest" description="Disordered" evidence="1">
    <location>
        <begin position="1"/>
        <end position="46"/>
    </location>
</feature>
<feature type="compositionally biased region" description="Basic and acidic residues" evidence="1">
    <location>
        <begin position="23"/>
        <end position="32"/>
    </location>
</feature>
<evidence type="ECO:0000313" key="2">
    <source>
        <dbReference type="EMBL" id="GAI53924.1"/>
    </source>
</evidence>
<protein>
    <submittedName>
        <fullName evidence="2">Uncharacterized protein</fullName>
    </submittedName>
</protein>
<feature type="compositionally biased region" description="Polar residues" evidence="1">
    <location>
        <begin position="34"/>
        <end position="46"/>
    </location>
</feature>
<name>X1REA4_9ZZZZ</name>